<proteinExistence type="predicted"/>
<evidence type="ECO:0000313" key="1">
    <source>
        <dbReference type="EMBL" id="GJE87329.1"/>
    </source>
</evidence>
<gene>
    <name evidence="1" type="ORF">PsYK624_034120</name>
</gene>
<protein>
    <submittedName>
        <fullName evidence="1">Uncharacterized protein</fullName>
    </submittedName>
</protein>
<name>A0A9P3G3S0_9APHY</name>
<dbReference type="AlphaFoldDB" id="A0A9P3G3S0"/>
<reference evidence="1 2" key="1">
    <citation type="submission" date="2021-08" db="EMBL/GenBank/DDBJ databases">
        <title>Draft Genome Sequence of Phanerochaete sordida strain YK-624.</title>
        <authorList>
            <person name="Mori T."/>
            <person name="Dohra H."/>
            <person name="Suzuki T."/>
            <person name="Kawagishi H."/>
            <person name="Hirai H."/>
        </authorList>
    </citation>
    <scope>NUCLEOTIDE SEQUENCE [LARGE SCALE GENOMIC DNA]</scope>
    <source>
        <strain evidence="1 2">YK-624</strain>
    </source>
</reference>
<evidence type="ECO:0000313" key="2">
    <source>
        <dbReference type="Proteomes" id="UP000703269"/>
    </source>
</evidence>
<dbReference type="EMBL" id="BPQB01000006">
    <property type="protein sequence ID" value="GJE87329.1"/>
    <property type="molecule type" value="Genomic_DNA"/>
</dbReference>
<accession>A0A9P3G3S0</accession>
<dbReference type="Proteomes" id="UP000703269">
    <property type="component" value="Unassembled WGS sequence"/>
</dbReference>
<sequence>MDYSDLCADPALTRPVPANCVIFHFRGHTTVMSMTWLKSASYEVVIETIKGHFGRLPENKDVLEEEAGRYEVWKQDVCLKMRLRADASHARGVVLDQTLYDFNRSGTGWKEMVGGVDRIHLVLC</sequence>
<comment type="caution">
    <text evidence="1">The sequence shown here is derived from an EMBL/GenBank/DDBJ whole genome shotgun (WGS) entry which is preliminary data.</text>
</comment>
<organism evidence="1 2">
    <name type="scientific">Phanerochaete sordida</name>
    <dbReference type="NCBI Taxonomy" id="48140"/>
    <lineage>
        <taxon>Eukaryota</taxon>
        <taxon>Fungi</taxon>
        <taxon>Dikarya</taxon>
        <taxon>Basidiomycota</taxon>
        <taxon>Agaricomycotina</taxon>
        <taxon>Agaricomycetes</taxon>
        <taxon>Polyporales</taxon>
        <taxon>Phanerochaetaceae</taxon>
        <taxon>Phanerochaete</taxon>
    </lineage>
</organism>
<keyword evidence="2" id="KW-1185">Reference proteome</keyword>